<name>X1VZT9_9ZZZZ</name>
<evidence type="ECO:0000313" key="1">
    <source>
        <dbReference type="EMBL" id="GAJ19035.1"/>
    </source>
</evidence>
<reference evidence="1" key="1">
    <citation type="journal article" date="2014" name="Front. Microbiol.">
        <title>High frequency of phylogenetically diverse reductive dehalogenase-homologous genes in deep subseafloor sedimentary metagenomes.</title>
        <authorList>
            <person name="Kawai M."/>
            <person name="Futagami T."/>
            <person name="Toyoda A."/>
            <person name="Takaki Y."/>
            <person name="Nishi S."/>
            <person name="Hori S."/>
            <person name="Arai W."/>
            <person name="Tsubouchi T."/>
            <person name="Morono Y."/>
            <person name="Uchiyama I."/>
            <person name="Ito T."/>
            <person name="Fujiyama A."/>
            <person name="Inagaki F."/>
            <person name="Takami H."/>
        </authorList>
    </citation>
    <scope>NUCLEOTIDE SEQUENCE</scope>
    <source>
        <strain evidence="1">Expedition CK06-06</strain>
    </source>
</reference>
<feature type="non-terminal residue" evidence="1">
    <location>
        <position position="34"/>
    </location>
</feature>
<dbReference type="EMBL" id="BARW01043297">
    <property type="protein sequence ID" value="GAJ19035.1"/>
    <property type="molecule type" value="Genomic_DNA"/>
</dbReference>
<accession>X1VZT9</accession>
<comment type="caution">
    <text evidence="1">The sequence shown here is derived from an EMBL/GenBank/DDBJ whole genome shotgun (WGS) entry which is preliminary data.</text>
</comment>
<protein>
    <submittedName>
        <fullName evidence="1">Uncharacterized protein</fullName>
    </submittedName>
</protein>
<dbReference type="AlphaFoldDB" id="X1VZT9"/>
<sequence length="34" mass="3697">MAERLLCSLHSKINLGLLGPVAHLVEHLACTEEV</sequence>
<gene>
    <name evidence="1" type="ORF">S12H4_63524</name>
</gene>
<organism evidence="1">
    <name type="scientific">marine sediment metagenome</name>
    <dbReference type="NCBI Taxonomy" id="412755"/>
    <lineage>
        <taxon>unclassified sequences</taxon>
        <taxon>metagenomes</taxon>
        <taxon>ecological metagenomes</taxon>
    </lineage>
</organism>
<proteinExistence type="predicted"/>